<dbReference type="PANTHER" id="PTHR32470:SF2">
    <property type="entry name" value="NADH DEHYDROGENASE [UBIQUINONE] 1 ALPHA SUBCOMPLEX ASSEMBLY FACTOR 2"/>
    <property type="match status" value="1"/>
</dbReference>
<evidence type="ECO:0000313" key="8">
    <source>
        <dbReference type="RefSeq" id="XP_015597705.1"/>
    </source>
</evidence>
<evidence type="ECO:0000313" key="4">
    <source>
        <dbReference type="RefSeq" id="XP_015597701.1"/>
    </source>
</evidence>
<dbReference type="InterPro" id="IPR052618">
    <property type="entry name" value="ComplexI_NDUFA12"/>
</dbReference>
<keyword evidence="2" id="KW-1185">Reference proteome</keyword>
<dbReference type="KEGG" id="ccin:107268934"/>
<dbReference type="RefSeq" id="XP_015597701.1">
    <property type="nucleotide sequence ID" value="XM_015742215.2"/>
</dbReference>
<dbReference type="Proteomes" id="UP000694920">
    <property type="component" value="Unplaced"/>
</dbReference>
<protein>
    <submittedName>
        <fullName evidence="3 4">NADH dehydrogenase [ubiquinone] 1 alpha subcomplex assembly factor 2</fullName>
    </submittedName>
</protein>
<evidence type="ECO:0000313" key="11">
    <source>
        <dbReference type="RefSeq" id="XP_024941909.1"/>
    </source>
</evidence>
<organism evidence="2 7">
    <name type="scientific">Cephus cinctus</name>
    <name type="common">Wheat stem sawfly</name>
    <dbReference type="NCBI Taxonomy" id="211228"/>
    <lineage>
        <taxon>Eukaryota</taxon>
        <taxon>Metazoa</taxon>
        <taxon>Ecdysozoa</taxon>
        <taxon>Arthropoda</taxon>
        <taxon>Hexapoda</taxon>
        <taxon>Insecta</taxon>
        <taxon>Pterygota</taxon>
        <taxon>Neoptera</taxon>
        <taxon>Endopterygota</taxon>
        <taxon>Hymenoptera</taxon>
        <taxon>Cephoidea</taxon>
        <taxon>Cephidae</taxon>
        <taxon>Cephus</taxon>
    </lineage>
</organism>
<evidence type="ECO:0000313" key="2">
    <source>
        <dbReference type="Proteomes" id="UP000694920"/>
    </source>
</evidence>
<name>A0AAJ7FLH1_CEPCN</name>
<dbReference type="RefSeq" id="XP_015597705.1">
    <property type="nucleotide sequence ID" value="XM_015742219.2"/>
</dbReference>
<dbReference type="Pfam" id="PF05071">
    <property type="entry name" value="NDUFA12"/>
    <property type="match status" value="1"/>
</dbReference>
<evidence type="ECO:0000256" key="1">
    <source>
        <dbReference type="ARBA" id="ARBA00007355"/>
    </source>
</evidence>
<dbReference type="RefSeq" id="XP_024941912.1">
    <property type="nucleotide sequence ID" value="XM_025086144.1"/>
</dbReference>
<dbReference type="InterPro" id="IPR007763">
    <property type="entry name" value="NDUFA12"/>
</dbReference>
<proteinExistence type="inferred from homology"/>
<dbReference type="GO" id="GO:0032981">
    <property type="term" value="P:mitochondrial respiratory chain complex I assembly"/>
    <property type="evidence" value="ECO:0007669"/>
    <property type="project" value="TreeGrafter"/>
</dbReference>
<dbReference type="RefSeq" id="XP_015597708.1">
    <property type="nucleotide sequence ID" value="XM_015742222.2"/>
</dbReference>
<sequence length="154" mass="18245">MARSRGVFEIIFKNFVNSIKPEVRPRKFMGEDYFGTKYYERPRASVSTRMRAERFFVPVVKEDHEQEIPPEWMAWLRFRRRDPPTEEEVKKNYIAMLTVQKKAAELEALETPVQTLPEKSAIQKVEENSNGPIQYPVHDEYKDCGSNYQVKIKK</sequence>
<evidence type="ECO:0000313" key="13">
    <source>
        <dbReference type="RefSeq" id="XP_024941912.1"/>
    </source>
</evidence>
<evidence type="ECO:0000313" key="15">
    <source>
        <dbReference type="RefSeq" id="XP_024941914.1"/>
    </source>
</evidence>
<evidence type="ECO:0000313" key="5">
    <source>
        <dbReference type="RefSeq" id="XP_015597702.1"/>
    </source>
</evidence>
<dbReference type="RefSeq" id="XP_024941910.1">
    <property type="nucleotide sequence ID" value="XM_025086142.1"/>
</dbReference>
<evidence type="ECO:0000313" key="14">
    <source>
        <dbReference type="RefSeq" id="XP_024941913.1"/>
    </source>
</evidence>
<evidence type="ECO:0000313" key="6">
    <source>
        <dbReference type="RefSeq" id="XP_015597703.1"/>
    </source>
</evidence>
<dbReference type="PANTHER" id="PTHR32470">
    <property type="entry name" value="ADH DEHYDROGENASE [UBIQUINONE] 1 ALPHA SUBCOMPLEX ASSEMBLY FACTOR 2"/>
    <property type="match status" value="1"/>
</dbReference>
<dbReference type="RefSeq" id="XP_024941908.1">
    <property type="nucleotide sequence ID" value="XM_025086140.1"/>
</dbReference>
<dbReference type="RefSeq" id="XP_015597700.1">
    <property type="nucleotide sequence ID" value="XM_015742214.2"/>
</dbReference>
<comment type="similarity">
    <text evidence="1">Belongs to the complex I NDUFA12 subunit family.</text>
</comment>
<dbReference type="GeneID" id="107268934"/>
<reference evidence="3 4" key="1">
    <citation type="submission" date="2025-04" db="UniProtKB">
        <authorList>
            <consortium name="RefSeq"/>
        </authorList>
    </citation>
    <scope>IDENTIFICATION</scope>
</reference>
<dbReference type="RefSeq" id="XP_024941909.1">
    <property type="nucleotide sequence ID" value="XM_025086141.1"/>
</dbReference>
<evidence type="ECO:0000313" key="7">
    <source>
        <dbReference type="RefSeq" id="XP_015597704.1"/>
    </source>
</evidence>
<evidence type="ECO:0000313" key="10">
    <source>
        <dbReference type="RefSeq" id="XP_024941908.1"/>
    </source>
</evidence>
<dbReference type="RefSeq" id="XP_015597703.1">
    <property type="nucleotide sequence ID" value="XM_015742217.2"/>
</dbReference>
<gene>
    <name evidence="3 4 5 6 7 8 9 10 11 12 13 14 15" type="primary">LOC107268934</name>
</gene>
<evidence type="ECO:0000313" key="12">
    <source>
        <dbReference type="RefSeq" id="XP_024941910.1"/>
    </source>
</evidence>
<dbReference type="RefSeq" id="XP_015597704.1">
    <property type="nucleotide sequence ID" value="XM_015742218.2"/>
</dbReference>
<dbReference type="GO" id="GO:0005739">
    <property type="term" value="C:mitochondrion"/>
    <property type="evidence" value="ECO:0007669"/>
    <property type="project" value="TreeGrafter"/>
</dbReference>
<accession>A0AAJ7FLH1</accession>
<dbReference type="RefSeq" id="XP_024941914.1">
    <property type="nucleotide sequence ID" value="XM_025086146.1"/>
</dbReference>
<dbReference type="GO" id="GO:0045271">
    <property type="term" value="C:respiratory chain complex I"/>
    <property type="evidence" value="ECO:0007669"/>
    <property type="project" value="InterPro"/>
</dbReference>
<dbReference type="RefSeq" id="XP_015597702.1">
    <property type="nucleotide sequence ID" value="XM_015742216.2"/>
</dbReference>
<evidence type="ECO:0000313" key="9">
    <source>
        <dbReference type="RefSeq" id="XP_015597708.1"/>
    </source>
</evidence>
<dbReference type="RefSeq" id="XP_024941913.1">
    <property type="nucleotide sequence ID" value="XM_025086145.1"/>
</dbReference>
<evidence type="ECO:0000313" key="3">
    <source>
        <dbReference type="RefSeq" id="XP_015597700.1"/>
    </source>
</evidence>
<dbReference type="AlphaFoldDB" id="A0AAJ7FLH1"/>